<feature type="compositionally biased region" description="Polar residues" evidence="2">
    <location>
        <begin position="202"/>
        <end position="234"/>
    </location>
</feature>
<evidence type="ECO:0000256" key="1">
    <source>
        <dbReference type="SAM" id="Coils"/>
    </source>
</evidence>
<evidence type="ECO:0008006" key="5">
    <source>
        <dbReference type="Google" id="ProtNLM"/>
    </source>
</evidence>
<feature type="compositionally biased region" description="Basic and acidic residues" evidence="2">
    <location>
        <begin position="190"/>
        <end position="201"/>
    </location>
</feature>
<dbReference type="Proteomes" id="UP000016932">
    <property type="component" value="Unassembled WGS sequence"/>
</dbReference>
<feature type="coiled-coil region" evidence="1">
    <location>
        <begin position="27"/>
        <end position="61"/>
    </location>
</feature>
<feature type="compositionally biased region" description="Basic and acidic residues" evidence="2">
    <location>
        <begin position="335"/>
        <end position="345"/>
    </location>
</feature>
<dbReference type="AlphaFoldDB" id="M3A5W6"/>
<protein>
    <recommendedName>
        <fullName evidence="5">Fungal N-terminal domain-containing protein</fullName>
    </recommendedName>
</protein>
<dbReference type="KEGG" id="pfj:MYCFIDRAFT_198360"/>
<gene>
    <name evidence="3" type="ORF">MYCFIDRAFT_198360</name>
</gene>
<evidence type="ECO:0000313" key="3">
    <source>
        <dbReference type="EMBL" id="EME80016.1"/>
    </source>
</evidence>
<evidence type="ECO:0000256" key="2">
    <source>
        <dbReference type="SAM" id="MobiDB-lite"/>
    </source>
</evidence>
<dbReference type="EMBL" id="KB446561">
    <property type="protein sequence ID" value="EME80016.1"/>
    <property type="molecule type" value="Genomic_DNA"/>
</dbReference>
<organism evidence="3 4">
    <name type="scientific">Pseudocercospora fijiensis (strain CIRAD86)</name>
    <name type="common">Black leaf streak disease fungus</name>
    <name type="synonym">Mycosphaerella fijiensis</name>
    <dbReference type="NCBI Taxonomy" id="383855"/>
    <lineage>
        <taxon>Eukaryota</taxon>
        <taxon>Fungi</taxon>
        <taxon>Dikarya</taxon>
        <taxon>Ascomycota</taxon>
        <taxon>Pezizomycotina</taxon>
        <taxon>Dothideomycetes</taxon>
        <taxon>Dothideomycetidae</taxon>
        <taxon>Mycosphaerellales</taxon>
        <taxon>Mycosphaerellaceae</taxon>
        <taxon>Pseudocercospora</taxon>
    </lineage>
</organism>
<evidence type="ECO:0000313" key="4">
    <source>
        <dbReference type="Proteomes" id="UP000016932"/>
    </source>
</evidence>
<dbReference type="GeneID" id="19335722"/>
<reference evidence="3 4" key="1">
    <citation type="journal article" date="2012" name="PLoS Pathog.">
        <title>Diverse lifestyles and strategies of plant pathogenesis encoded in the genomes of eighteen Dothideomycetes fungi.</title>
        <authorList>
            <person name="Ohm R.A."/>
            <person name="Feau N."/>
            <person name="Henrissat B."/>
            <person name="Schoch C.L."/>
            <person name="Horwitz B.A."/>
            <person name="Barry K.W."/>
            <person name="Condon B.J."/>
            <person name="Copeland A.C."/>
            <person name="Dhillon B."/>
            <person name="Glaser F."/>
            <person name="Hesse C.N."/>
            <person name="Kosti I."/>
            <person name="LaButti K."/>
            <person name="Lindquist E.A."/>
            <person name="Lucas S."/>
            <person name="Salamov A.A."/>
            <person name="Bradshaw R.E."/>
            <person name="Ciuffetti L."/>
            <person name="Hamelin R.C."/>
            <person name="Kema G.H.J."/>
            <person name="Lawrence C."/>
            <person name="Scott J.A."/>
            <person name="Spatafora J.W."/>
            <person name="Turgeon B.G."/>
            <person name="de Wit P.J.G.M."/>
            <person name="Zhong S."/>
            <person name="Goodwin S.B."/>
            <person name="Grigoriev I.V."/>
        </authorList>
    </citation>
    <scope>NUCLEOTIDE SEQUENCE [LARGE SCALE GENOMIC DNA]</scope>
    <source>
        <strain evidence="3 4">CIRAD86</strain>
    </source>
</reference>
<feature type="region of interest" description="Disordered" evidence="2">
    <location>
        <begin position="189"/>
        <end position="246"/>
    </location>
</feature>
<keyword evidence="4" id="KW-1185">Reference proteome</keyword>
<dbReference type="RefSeq" id="XP_007929091.1">
    <property type="nucleotide sequence ID" value="XM_007930900.1"/>
</dbReference>
<feature type="region of interest" description="Disordered" evidence="2">
    <location>
        <begin position="313"/>
        <end position="351"/>
    </location>
</feature>
<keyword evidence="1" id="KW-0175">Coiled coil</keyword>
<accession>M3A5W6</accession>
<proteinExistence type="predicted"/>
<name>M3A5W6_PSEFD</name>
<dbReference type="HOGENOM" id="CLU_748268_0_0_1"/>
<dbReference type="OrthoDB" id="5431013at2759"/>
<dbReference type="VEuPathDB" id="FungiDB:MYCFIDRAFT_198360"/>
<sequence length="370" mass="40757">MLSVLAYGSKVSQRHKQPDFGSIKVELALEKLQIQNLVQAKDEATQRFEQLSAAFQNLEAGLNASEPTSASPVPGNSMISMLSSIDPQTAVLAPATTSEIESTDIDTTSNCLKLCANAVRKLASSIDAATQRWEASRALEYVAIQSALNKTTKAVTLLQASRNHDLSDYERQLMLLDEQNKKRILMARQEQGEATRAERSAHPQSNQALPPTVRSQVPGSDISRPQSQQATSRFPIQPLRARQPRTFTQSLPQRVSHHRREFAGHSQDFDTFDFADLDLHDDLDSSGLVSLLPAQENAAGNFDFSGVELEYVPNTTGNANTSSTPDSETPEESILDEKDCDREYGGADDWEDDEVDVIDGLLRRWTKVAA</sequence>